<organism evidence="4 5">
    <name type="scientific">Diplogelasinospora grovesii</name>
    <dbReference type="NCBI Taxonomy" id="303347"/>
    <lineage>
        <taxon>Eukaryota</taxon>
        <taxon>Fungi</taxon>
        <taxon>Dikarya</taxon>
        <taxon>Ascomycota</taxon>
        <taxon>Pezizomycotina</taxon>
        <taxon>Sordariomycetes</taxon>
        <taxon>Sordariomycetidae</taxon>
        <taxon>Sordariales</taxon>
        <taxon>Diplogelasinosporaceae</taxon>
        <taxon>Diplogelasinospora</taxon>
    </lineage>
</organism>
<evidence type="ECO:0000259" key="2">
    <source>
        <dbReference type="Pfam" id="PF12688"/>
    </source>
</evidence>
<feature type="domain" description="Tetratrico peptide repeat group 5" evidence="2">
    <location>
        <begin position="348"/>
        <end position="408"/>
    </location>
</feature>
<keyword evidence="5" id="KW-1185">Reference proteome</keyword>
<dbReference type="PANTHER" id="PTHR38788">
    <property type="entry name" value="CLR5 DOMAIN-CONTAINING PROTEIN"/>
    <property type="match status" value="1"/>
</dbReference>
<accession>A0AAN6MYH6</accession>
<dbReference type="PANTHER" id="PTHR38788:SF3">
    <property type="entry name" value="CLR5 DOMAIN-CONTAINING PROTEIN"/>
    <property type="match status" value="1"/>
</dbReference>
<gene>
    <name evidence="4" type="ORF">QBC46DRAFT_323408</name>
</gene>
<dbReference type="Pfam" id="PF14420">
    <property type="entry name" value="Clr5"/>
    <property type="match status" value="1"/>
</dbReference>
<evidence type="ECO:0008006" key="6">
    <source>
        <dbReference type="Google" id="ProtNLM"/>
    </source>
</evidence>
<evidence type="ECO:0000256" key="1">
    <source>
        <dbReference type="SAM" id="MobiDB-lite"/>
    </source>
</evidence>
<name>A0AAN6MYH6_9PEZI</name>
<reference evidence="5" key="1">
    <citation type="journal article" date="2023" name="Mol. Phylogenet. Evol.">
        <title>Genome-scale phylogeny and comparative genomics of the fungal order Sordariales.</title>
        <authorList>
            <person name="Hensen N."/>
            <person name="Bonometti L."/>
            <person name="Westerberg I."/>
            <person name="Brannstrom I.O."/>
            <person name="Guillou S."/>
            <person name="Cros-Aarteil S."/>
            <person name="Calhoun S."/>
            <person name="Haridas S."/>
            <person name="Kuo A."/>
            <person name="Mondo S."/>
            <person name="Pangilinan J."/>
            <person name="Riley R."/>
            <person name="LaButti K."/>
            <person name="Andreopoulos B."/>
            <person name="Lipzen A."/>
            <person name="Chen C."/>
            <person name="Yan M."/>
            <person name="Daum C."/>
            <person name="Ng V."/>
            <person name="Clum A."/>
            <person name="Steindorff A."/>
            <person name="Ohm R.A."/>
            <person name="Martin F."/>
            <person name="Silar P."/>
            <person name="Natvig D.O."/>
            <person name="Lalanne C."/>
            <person name="Gautier V."/>
            <person name="Ament-Velasquez S.L."/>
            <person name="Kruys A."/>
            <person name="Hutchinson M.I."/>
            <person name="Powell A.J."/>
            <person name="Barry K."/>
            <person name="Miller A.N."/>
            <person name="Grigoriev I.V."/>
            <person name="Debuchy R."/>
            <person name="Gladieux P."/>
            <person name="Hiltunen Thoren M."/>
            <person name="Johannesson H."/>
        </authorList>
    </citation>
    <scope>NUCLEOTIDE SEQUENCE [LARGE SCALE GENOMIC DNA]</scope>
    <source>
        <strain evidence="5">CBS 340.73</strain>
    </source>
</reference>
<feature type="domain" description="Clr5" evidence="3">
    <location>
        <begin position="30"/>
        <end position="78"/>
    </location>
</feature>
<dbReference type="InterPro" id="IPR011990">
    <property type="entry name" value="TPR-like_helical_dom_sf"/>
</dbReference>
<dbReference type="InterPro" id="IPR025676">
    <property type="entry name" value="Clr5_dom"/>
</dbReference>
<dbReference type="AlphaFoldDB" id="A0AAN6MYH6"/>
<proteinExistence type="predicted"/>
<evidence type="ECO:0000313" key="5">
    <source>
        <dbReference type="Proteomes" id="UP001303473"/>
    </source>
</evidence>
<dbReference type="Proteomes" id="UP001303473">
    <property type="component" value="Unassembled WGS sequence"/>
</dbReference>
<protein>
    <recommendedName>
        <fullName evidence="6">Clr5 domain-containing protein</fullName>
    </recommendedName>
</protein>
<evidence type="ECO:0000313" key="4">
    <source>
        <dbReference type="EMBL" id="KAK3935430.1"/>
    </source>
</evidence>
<dbReference type="Pfam" id="PF12688">
    <property type="entry name" value="TPR_5"/>
    <property type="match status" value="1"/>
</dbReference>
<dbReference type="InterPro" id="IPR041656">
    <property type="entry name" value="TPR_5"/>
</dbReference>
<comment type="caution">
    <text evidence="4">The sequence shown here is derived from an EMBL/GenBank/DDBJ whole genome shotgun (WGS) entry which is preliminary data.</text>
</comment>
<dbReference type="SUPFAM" id="SSF48452">
    <property type="entry name" value="TPR-like"/>
    <property type="match status" value="1"/>
</dbReference>
<dbReference type="EMBL" id="MU853924">
    <property type="protein sequence ID" value="KAK3935430.1"/>
    <property type="molecule type" value="Genomic_DNA"/>
</dbReference>
<evidence type="ECO:0000259" key="3">
    <source>
        <dbReference type="Pfam" id="PF14420"/>
    </source>
</evidence>
<feature type="compositionally biased region" description="Low complexity" evidence="1">
    <location>
        <begin position="1"/>
        <end position="19"/>
    </location>
</feature>
<dbReference type="Gene3D" id="1.25.40.10">
    <property type="entry name" value="Tetratricopeptide repeat domain"/>
    <property type="match status" value="1"/>
</dbReference>
<feature type="region of interest" description="Disordered" evidence="1">
    <location>
        <begin position="1"/>
        <end position="30"/>
    </location>
</feature>
<sequence length="509" mass="57937">MEGSSESGSTGSSSAAAAAPVPQKSKWATEEDFDRHRATITRLYAEGTLRQLMETMECEYGFVATPKMYKTRFKRWGLWKHNRAGNVIEIVRLKKQRDAAQKPSQFLLHGRRKPIPTYLRGPDELQNEEGMYRAIRDYYDGALSAQRWVFNEDISSPSSTGLLVQAKRTSVALRRGTDVWLRFRTALATLEEAAIAESSLTIPCRTTPDKKAQGIKLMRICFAELSQIILSGYESPMLLFWLLHVMTLFRESTELQQSSDPQLGRSVELQLLKHLYELTATTPQGHHHPTARLWRMLWSGGKGIGRDRYHLRLCTNAAVEQFERHIGYLHPRTVELLTFSIFSSTPTGAANAQEKEDRFRTLYNQLQTSEVFDGRHLEVLCCLASHLRRHGKLEEGEALLEEILTDPERAQVLGRFPEDNFNVHSLLGNIKNRLGRPAEAEPLYRKAIGIAKIARRTSNEDSDLFEGLFGLEKSLRDQGRLEEADEVVEEHRALVRESLEKVGEKEDTT</sequence>